<comment type="similarity">
    <text evidence="1">Belongs to the sigma-70 factor family. ECF subfamily.</text>
</comment>
<dbReference type="CDD" id="cd06171">
    <property type="entry name" value="Sigma70_r4"/>
    <property type="match status" value="1"/>
</dbReference>
<dbReference type="InterPro" id="IPR039425">
    <property type="entry name" value="RNA_pol_sigma-70-like"/>
</dbReference>
<accession>A0ABU1R2J9</accession>
<gene>
    <name evidence="7" type="ORF">J2W84_004669</name>
</gene>
<dbReference type="Proteomes" id="UP001264980">
    <property type="component" value="Unassembled WGS sequence"/>
</dbReference>
<keyword evidence="4" id="KW-0804">Transcription</keyword>
<dbReference type="InterPro" id="IPR014327">
    <property type="entry name" value="RNA_pol_sigma70_bacteroid"/>
</dbReference>
<keyword evidence="2" id="KW-0805">Transcription regulation</keyword>
<comment type="caution">
    <text evidence="7">The sequence shown here is derived from an EMBL/GenBank/DDBJ whole genome shotgun (WGS) entry which is preliminary data.</text>
</comment>
<evidence type="ECO:0000256" key="2">
    <source>
        <dbReference type="ARBA" id="ARBA00023015"/>
    </source>
</evidence>
<organism evidence="7 8">
    <name type="scientific">Dyadobacter fermentans</name>
    <dbReference type="NCBI Taxonomy" id="94254"/>
    <lineage>
        <taxon>Bacteria</taxon>
        <taxon>Pseudomonadati</taxon>
        <taxon>Bacteroidota</taxon>
        <taxon>Cytophagia</taxon>
        <taxon>Cytophagales</taxon>
        <taxon>Spirosomataceae</taxon>
        <taxon>Dyadobacter</taxon>
    </lineage>
</organism>
<dbReference type="SUPFAM" id="SSF88659">
    <property type="entry name" value="Sigma3 and sigma4 domains of RNA polymerase sigma factors"/>
    <property type="match status" value="1"/>
</dbReference>
<evidence type="ECO:0000259" key="5">
    <source>
        <dbReference type="Pfam" id="PF04542"/>
    </source>
</evidence>
<evidence type="ECO:0000256" key="4">
    <source>
        <dbReference type="ARBA" id="ARBA00023163"/>
    </source>
</evidence>
<dbReference type="InterPro" id="IPR013249">
    <property type="entry name" value="RNA_pol_sigma70_r4_t2"/>
</dbReference>
<keyword evidence="3" id="KW-0731">Sigma factor</keyword>
<sequence length="185" mass="21328">MKDQVPYWAERIALYSDQSAYENLFFHLYDPLVGCSYAILKNRETAEEIVSDVFVKLWRERGRVSEILNLRVYLYVCVKNDSLKCLARTSRMKEISWHDLPTDAQTGASLSPEEMLISNQTVRQIEAAIESLPPRCKEIFKMVKEDGLKYKEIAEMLNISVKTIDAQMAIAARKITESIGFLMNH</sequence>
<dbReference type="InterPro" id="IPR007627">
    <property type="entry name" value="RNA_pol_sigma70_r2"/>
</dbReference>
<dbReference type="NCBIfam" id="TIGR02985">
    <property type="entry name" value="Sig70_bacteroi1"/>
    <property type="match status" value="1"/>
</dbReference>
<dbReference type="PANTHER" id="PTHR43133">
    <property type="entry name" value="RNA POLYMERASE ECF-TYPE SIGMA FACTO"/>
    <property type="match status" value="1"/>
</dbReference>
<dbReference type="Pfam" id="PF08281">
    <property type="entry name" value="Sigma70_r4_2"/>
    <property type="match status" value="1"/>
</dbReference>
<dbReference type="InterPro" id="IPR013324">
    <property type="entry name" value="RNA_pol_sigma_r3/r4-like"/>
</dbReference>
<dbReference type="PANTHER" id="PTHR43133:SF46">
    <property type="entry name" value="RNA POLYMERASE SIGMA-70 FACTOR ECF SUBFAMILY"/>
    <property type="match status" value="1"/>
</dbReference>
<reference evidence="7 8" key="1">
    <citation type="submission" date="2023-07" db="EMBL/GenBank/DDBJ databases">
        <title>Sorghum-associated microbial communities from plants grown in Nebraska, USA.</title>
        <authorList>
            <person name="Schachtman D."/>
        </authorList>
    </citation>
    <scope>NUCLEOTIDE SEQUENCE [LARGE SCALE GENOMIC DNA]</scope>
    <source>
        <strain evidence="7 8">BE57</strain>
    </source>
</reference>
<name>A0ABU1R2J9_9BACT</name>
<dbReference type="InterPro" id="IPR036388">
    <property type="entry name" value="WH-like_DNA-bd_sf"/>
</dbReference>
<evidence type="ECO:0000256" key="1">
    <source>
        <dbReference type="ARBA" id="ARBA00010641"/>
    </source>
</evidence>
<feature type="domain" description="RNA polymerase sigma-70 region 2" evidence="5">
    <location>
        <begin position="28"/>
        <end position="91"/>
    </location>
</feature>
<evidence type="ECO:0000259" key="6">
    <source>
        <dbReference type="Pfam" id="PF08281"/>
    </source>
</evidence>
<dbReference type="InterPro" id="IPR013325">
    <property type="entry name" value="RNA_pol_sigma_r2"/>
</dbReference>
<dbReference type="NCBIfam" id="TIGR02937">
    <property type="entry name" value="sigma70-ECF"/>
    <property type="match status" value="1"/>
</dbReference>
<proteinExistence type="inferred from homology"/>
<dbReference type="Gene3D" id="1.10.10.10">
    <property type="entry name" value="Winged helix-like DNA-binding domain superfamily/Winged helix DNA-binding domain"/>
    <property type="match status" value="1"/>
</dbReference>
<evidence type="ECO:0000313" key="7">
    <source>
        <dbReference type="EMBL" id="MDR6807615.1"/>
    </source>
</evidence>
<dbReference type="RefSeq" id="WP_309988119.1">
    <property type="nucleotide sequence ID" value="NZ_JAVDTI010000005.1"/>
</dbReference>
<dbReference type="EMBL" id="JAVDTI010000005">
    <property type="protein sequence ID" value="MDR6807615.1"/>
    <property type="molecule type" value="Genomic_DNA"/>
</dbReference>
<dbReference type="Pfam" id="PF04542">
    <property type="entry name" value="Sigma70_r2"/>
    <property type="match status" value="1"/>
</dbReference>
<protein>
    <submittedName>
        <fullName evidence="7">RNA polymerase sigma-70 factor (ECF subfamily)</fullName>
    </submittedName>
</protein>
<keyword evidence="8" id="KW-1185">Reference proteome</keyword>
<feature type="domain" description="RNA polymerase sigma factor 70 region 4 type 2" evidence="6">
    <location>
        <begin position="123"/>
        <end position="169"/>
    </location>
</feature>
<evidence type="ECO:0000313" key="8">
    <source>
        <dbReference type="Proteomes" id="UP001264980"/>
    </source>
</evidence>
<evidence type="ECO:0000256" key="3">
    <source>
        <dbReference type="ARBA" id="ARBA00023082"/>
    </source>
</evidence>
<dbReference type="SUPFAM" id="SSF88946">
    <property type="entry name" value="Sigma2 domain of RNA polymerase sigma factors"/>
    <property type="match status" value="1"/>
</dbReference>
<dbReference type="InterPro" id="IPR014284">
    <property type="entry name" value="RNA_pol_sigma-70_dom"/>
</dbReference>
<dbReference type="Gene3D" id="1.10.1740.10">
    <property type="match status" value="1"/>
</dbReference>